<keyword evidence="7" id="KW-1185">Reference proteome</keyword>
<dbReference type="PROSITE" id="PS50146">
    <property type="entry name" value="DAGK"/>
    <property type="match status" value="1"/>
</dbReference>
<dbReference type="GO" id="GO:0005886">
    <property type="term" value="C:plasma membrane"/>
    <property type="evidence" value="ECO:0007669"/>
    <property type="project" value="TreeGrafter"/>
</dbReference>
<organism evidence="6 7">
    <name type="scientific">Adhaeribacter soli</name>
    <dbReference type="NCBI Taxonomy" id="2607655"/>
    <lineage>
        <taxon>Bacteria</taxon>
        <taxon>Pseudomonadati</taxon>
        <taxon>Bacteroidota</taxon>
        <taxon>Cytophagia</taxon>
        <taxon>Cytophagales</taxon>
        <taxon>Hymenobacteraceae</taxon>
        <taxon>Adhaeribacter</taxon>
    </lineage>
</organism>
<dbReference type="Pfam" id="PF19279">
    <property type="entry name" value="YegS_C"/>
    <property type="match status" value="1"/>
</dbReference>
<gene>
    <name evidence="6" type="ORF">F0P94_12745</name>
</gene>
<dbReference type="Gene3D" id="3.40.50.10330">
    <property type="entry name" value="Probable inorganic polyphosphate/atp-NAD kinase, domain 1"/>
    <property type="match status" value="1"/>
</dbReference>
<dbReference type="InterPro" id="IPR050187">
    <property type="entry name" value="Lipid_Phosphate_FormReg"/>
</dbReference>
<reference evidence="6 7" key="1">
    <citation type="submission" date="2019-09" db="EMBL/GenBank/DDBJ databases">
        <title>Genome sequence of Adhaeribacter sp. M2.</title>
        <authorList>
            <person name="Srinivasan S."/>
        </authorList>
    </citation>
    <scope>NUCLEOTIDE SEQUENCE [LARGE SCALE GENOMIC DNA]</scope>
    <source>
        <strain evidence="6 7">M2</strain>
    </source>
</reference>
<protein>
    <recommendedName>
        <fullName evidence="5">DAGKc domain-containing protein</fullName>
    </recommendedName>
</protein>
<dbReference type="SMART" id="SM00046">
    <property type="entry name" value="DAGKc"/>
    <property type="match status" value="1"/>
</dbReference>
<accession>A0A5N1IUS1</accession>
<dbReference type="EMBL" id="VTWT01000006">
    <property type="protein sequence ID" value="KAA9332856.1"/>
    <property type="molecule type" value="Genomic_DNA"/>
</dbReference>
<keyword evidence="2" id="KW-0547">Nucleotide-binding</keyword>
<proteinExistence type="predicted"/>
<sequence length="305" mass="33000">MGAKKLHHILFVINPISGGIDKETVISEIETFCAAEGILLSFFDTTGENDLENLKEALRQKDYNAVVAVGGDGTVHLVGNALIHSETPMGIIPMGSGNGLSKDVGIPQDLPGALGVLVNYTIRPIDTLAVNNYISVHITDLGFNALVVKLFSEASTRGPGTYAFVAMQQYLSYECREYKIETDNGTFSGPAFMVTITNANAFGSNATINPTGIIDDGKFEICLIEPFPKTAALGLLYRLYHESIGASDYTHIISCREATIYNPNQEVGHIDGEPIDLGERVIIKILPKSLRLLLPKQIPDSSEND</sequence>
<evidence type="ECO:0000256" key="2">
    <source>
        <dbReference type="ARBA" id="ARBA00022741"/>
    </source>
</evidence>
<evidence type="ECO:0000259" key="5">
    <source>
        <dbReference type="PROSITE" id="PS50146"/>
    </source>
</evidence>
<name>A0A5N1IUS1_9BACT</name>
<keyword evidence="4" id="KW-0067">ATP-binding</keyword>
<dbReference type="InterPro" id="IPR045540">
    <property type="entry name" value="YegS/DAGK_C"/>
</dbReference>
<dbReference type="Proteomes" id="UP000326570">
    <property type="component" value="Unassembled WGS sequence"/>
</dbReference>
<dbReference type="RefSeq" id="WP_150904268.1">
    <property type="nucleotide sequence ID" value="NZ_VTWT01000006.1"/>
</dbReference>
<feature type="domain" description="DAGKc" evidence="5">
    <location>
        <begin position="4"/>
        <end position="133"/>
    </location>
</feature>
<keyword evidence="1" id="KW-0808">Transferase</keyword>
<dbReference type="InterPro" id="IPR017438">
    <property type="entry name" value="ATP-NAD_kinase_N"/>
</dbReference>
<dbReference type="AlphaFoldDB" id="A0A5N1IUS1"/>
<dbReference type="GO" id="GO:0005524">
    <property type="term" value="F:ATP binding"/>
    <property type="evidence" value="ECO:0007669"/>
    <property type="project" value="UniProtKB-KW"/>
</dbReference>
<dbReference type="InterPro" id="IPR001206">
    <property type="entry name" value="Diacylglycerol_kinase_cat_dom"/>
</dbReference>
<evidence type="ECO:0000313" key="7">
    <source>
        <dbReference type="Proteomes" id="UP000326570"/>
    </source>
</evidence>
<comment type="caution">
    <text evidence="6">The sequence shown here is derived from an EMBL/GenBank/DDBJ whole genome shotgun (WGS) entry which is preliminary data.</text>
</comment>
<evidence type="ECO:0000313" key="6">
    <source>
        <dbReference type="EMBL" id="KAA9332856.1"/>
    </source>
</evidence>
<evidence type="ECO:0000256" key="1">
    <source>
        <dbReference type="ARBA" id="ARBA00022679"/>
    </source>
</evidence>
<dbReference type="Gene3D" id="2.60.200.40">
    <property type="match status" value="1"/>
</dbReference>
<dbReference type="Pfam" id="PF00781">
    <property type="entry name" value="DAGK_cat"/>
    <property type="match status" value="1"/>
</dbReference>
<keyword evidence="3" id="KW-0418">Kinase</keyword>
<dbReference type="PANTHER" id="PTHR12358">
    <property type="entry name" value="SPHINGOSINE KINASE"/>
    <property type="match status" value="1"/>
</dbReference>
<evidence type="ECO:0000256" key="3">
    <source>
        <dbReference type="ARBA" id="ARBA00022777"/>
    </source>
</evidence>
<dbReference type="GO" id="GO:0016301">
    <property type="term" value="F:kinase activity"/>
    <property type="evidence" value="ECO:0007669"/>
    <property type="project" value="UniProtKB-KW"/>
</dbReference>
<evidence type="ECO:0000256" key="4">
    <source>
        <dbReference type="ARBA" id="ARBA00022840"/>
    </source>
</evidence>
<dbReference type="InterPro" id="IPR016064">
    <property type="entry name" value="NAD/diacylglycerol_kinase_sf"/>
</dbReference>
<dbReference type="PANTHER" id="PTHR12358:SF106">
    <property type="entry name" value="LIPID KINASE YEGS"/>
    <property type="match status" value="1"/>
</dbReference>
<dbReference type="SUPFAM" id="SSF111331">
    <property type="entry name" value="NAD kinase/diacylglycerol kinase-like"/>
    <property type="match status" value="1"/>
</dbReference>